<dbReference type="Gramene" id="TVU47991">
    <property type="protein sequence ID" value="TVU47991"/>
    <property type="gene ID" value="EJB05_07610"/>
</dbReference>
<dbReference type="Gene3D" id="3.10.450.10">
    <property type="match status" value="1"/>
</dbReference>
<protein>
    <recommendedName>
        <fullName evidence="6">Cystatin domain-containing protein</fullName>
    </recommendedName>
</protein>
<evidence type="ECO:0000256" key="3">
    <source>
        <dbReference type="ARBA" id="ARBA00022704"/>
    </source>
</evidence>
<keyword evidence="5" id="KW-0732">Signal</keyword>
<dbReference type="AlphaFoldDB" id="A0A5J9WIV8"/>
<name>A0A5J9WIV8_9POAL</name>
<dbReference type="InterPro" id="IPR000010">
    <property type="entry name" value="Cystatin_dom"/>
</dbReference>
<dbReference type="PANTHER" id="PTHR47116">
    <property type="entry name" value="PHLOEM FILAMENT PROTEIN"/>
    <property type="match status" value="1"/>
</dbReference>
<sequence length="213" mass="23407">MRTSLLVVVVAMVISFIAIPTMALPGEFQPIDNINDRHIQELGAWAVSVYDSKANAALRFNRVIGGQYQIVSGTRYHLIIEPRWQVHGRCGRAGMDQHTHAIPNCLKCPYTTSMSDQTSPATRRRRQRHPPPATSLDAAVSDADAVRRSVSSSYQRNAETVPSAHRNRKPLSAHPPRAASIRPNQPTSTSFSFFIDASPHSRAALASPPRPPA</sequence>
<feature type="non-terminal residue" evidence="7">
    <location>
        <position position="1"/>
    </location>
</feature>
<feature type="compositionally biased region" description="Low complexity" evidence="4">
    <location>
        <begin position="137"/>
        <end position="153"/>
    </location>
</feature>
<evidence type="ECO:0000256" key="2">
    <source>
        <dbReference type="ARBA" id="ARBA00022690"/>
    </source>
</evidence>
<proteinExistence type="inferred from homology"/>
<gene>
    <name evidence="7" type="ORF">EJB05_07610</name>
</gene>
<keyword evidence="8" id="KW-1185">Reference proteome</keyword>
<dbReference type="Proteomes" id="UP000324897">
    <property type="component" value="Chromosome 5"/>
</dbReference>
<feature type="compositionally biased region" description="Polar residues" evidence="4">
    <location>
        <begin position="112"/>
        <end position="121"/>
    </location>
</feature>
<evidence type="ECO:0000256" key="4">
    <source>
        <dbReference type="SAM" id="MobiDB-lite"/>
    </source>
</evidence>
<dbReference type="Pfam" id="PF16845">
    <property type="entry name" value="SQAPI"/>
    <property type="match status" value="1"/>
</dbReference>
<accession>A0A5J9WIV8</accession>
<comment type="similarity">
    <text evidence="1">Belongs to the cystatin family. Phytocystatin subfamily.</text>
</comment>
<feature type="domain" description="Cystatin" evidence="6">
    <location>
        <begin position="31"/>
        <end position="81"/>
    </location>
</feature>
<evidence type="ECO:0000313" key="7">
    <source>
        <dbReference type="EMBL" id="TVU47991.1"/>
    </source>
</evidence>
<reference evidence="7 8" key="1">
    <citation type="journal article" date="2019" name="Sci. Rep.">
        <title>A high-quality genome of Eragrostis curvula grass provides insights into Poaceae evolution and supports new strategies to enhance forage quality.</title>
        <authorList>
            <person name="Carballo J."/>
            <person name="Santos B.A.C.M."/>
            <person name="Zappacosta D."/>
            <person name="Garbus I."/>
            <person name="Selva J.P."/>
            <person name="Gallo C.A."/>
            <person name="Diaz A."/>
            <person name="Albertini E."/>
            <person name="Caccamo M."/>
            <person name="Echenique V."/>
        </authorList>
    </citation>
    <scope>NUCLEOTIDE SEQUENCE [LARGE SCALE GENOMIC DNA]</scope>
    <source>
        <strain evidence="8">cv. Victoria</strain>
        <tissue evidence="7">Leaf</tissue>
    </source>
</reference>
<dbReference type="InterPro" id="IPR027214">
    <property type="entry name" value="Cystatin"/>
</dbReference>
<evidence type="ECO:0000256" key="1">
    <source>
        <dbReference type="ARBA" id="ARBA00007233"/>
    </source>
</evidence>
<feature type="region of interest" description="Disordered" evidence="4">
    <location>
        <begin position="112"/>
        <end position="195"/>
    </location>
</feature>
<evidence type="ECO:0000256" key="5">
    <source>
        <dbReference type="SAM" id="SignalP"/>
    </source>
</evidence>
<dbReference type="EMBL" id="RWGY01000004">
    <property type="protein sequence ID" value="TVU47991.1"/>
    <property type="molecule type" value="Genomic_DNA"/>
</dbReference>
<evidence type="ECO:0000313" key="8">
    <source>
        <dbReference type="Proteomes" id="UP000324897"/>
    </source>
</evidence>
<dbReference type="InterPro" id="IPR046350">
    <property type="entry name" value="Cystatin_sf"/>
</dbReference>
<keyword evidence="3" id="KW-0789">Thiol protease inhibitor</keyword>
<evidence type="ECO:0000259" key="6">
    <source>
        <dbReference type="Pfam" id="PF16845"/>
    </source>
</evidence>
<feature type="compositionally biased region" description="Polar residues" evidence="4">
    <location>
        <begin position="182"/>
        <end position="192"/>
    </location>
</feature>
<dbReference type="SUPFAM" id="SSF54403">
    <property type="entry name" value="Cystatin/monellin"/>
    <property type="match status" value="1"/>
</dbReference>
<organism evidence="7 8">
    <name type="scientific">Eragrostis curvula</name>
    <name type="common">weeping love grass</name>
    <dbReference type="NCBI Taxonomy" id="38414"/>
    <lineage>
        <taxon>Eukaryota</taxon>
        <taxon>Viridiplantae</taxon>
        <taxon>Streptophyta</taxon>
        <taxon>Embryophyta</taxon>
        <taxon>Tracheophyta</taxon>
        <taxon>Spermatophyta</taxon>
        <taxon>Magnoliopsida</taxon>
        <taxon>Liliopsida</taxon>
        <taxon>Poales</taxon>
        <taxon>Poaceae</taxon>
        <taxon>PACMAD clade</taxon>
        <taxon>Chloridoideae</taxon>
        <taxon>Eragrostideae</taxon>
        <taxon>Eragrostidinae</taxon>
        <taxon>Eragrostis</taxon>
    </lineage>
</organism>
<feature type="chain" id="PRO_5023875503" description="Cystatin domain-containing protein" evidence="5">
    <location>
        <begin position="24"/>
        <end position="213"/>
    </location>
</feature>
<comment type="caution">
    <text evidence="7">The sequence shown here is derived from an EMBL/GenBank/DDBJ whole genome shotgun (WGS) entry which is preliminary data.</text>
</comment>
<keyword evidence="2" id="KW-0646">Protease inhibitor</keyword>
<dbReference type="OrthoDB" id="2016588at2759"/>
<feature type="signal peptide" evidence="5">
    <location>
        <begin position="1"/>
        <end position="23"/>
    </location>
</feature>
<dbReference type="GO" id="GO:0004869">
    <property type="term" value="F:cysteine-type endopeptidase inhibitor activity"/>
    <property type="evidence" value="ECO:0007669"/>
    <property type="project" value="UniProtKB-KW"/>
</dbReference>
<dbReference type="CDD" id="cd00042">
    <property type="entry name" value="CY"/>
    <property type="match status" value="1"/>
</dbReference>